<feature type="coiled-coil region" evidence="6">
    <location>
        <begin position="401"/>
        <end position="464"/>
    </location>
</feature>
<keyword evidence="10" id="KW-1185">Reference proteome</keyword>
<dbReference type="STRING" id="623744.A0A553RDY1"/>
<dbReference type="InterPro" id="IPR008983">
    <property type="entry name" value="Tumour_necrosis_fac-like_dom"/>
</dbReference>
<evidence type="ECO:0000313" key="9">
    <source>
        <dbReference type="EMBL" id="TRZ00399.1"/>
    </source>
</evidence>
<dbReference type="Proteomes" id="UP000316079">
    <property type="component" value="Unassembled WGS sequence"/>
</dbReference>
<gene>
    <name evidence="9" type="ORF">DNTS_035688</name>
</gene>
<evidence type="ECO:0000256" key="2">
    <source>
        <dbReference type="ARBA" id="ARBA00022525"/>
    </source>
</evidence>
<evidence type="ECO:0000259" key="8">
    <source>
        <dbReference type="PROSITE" id="PS51041"/>
    </source>
</evidence>
<keyword evidence="2" id="KW-0964">Secreted</keyword>
<keyword evidence="4 7" id="KW-0732">Signal</keyword>
<keyword evidence="5" id="KW-1015">Disulfide bond</keyword>
<protein>
    <recommendedName>
        <fullName evidence="8">EMI domain-containing protein</fullName>
    </recommendedName>
</protein>
<evidence type="ECO:0000256" key="3">
    <source>
        <dbReference type="ARBA" id="ARBA00022530"/>
    </source>
</evidence>
<feature type="signal peptide" evidence="7">
    <location>
        <begin position="1"/>
        <end position="19"/>
    </location>
</feature>
<keyword evidence="6" id="KW-0175">Coiled coil</keyword>
<evidence type="ECO:0000256" key="4">
    <source>
        <dbReference type="ARBA" id="ARBA00022729"/>
    </source>
</evidence>
<dbReference type="InterPro" id="IPR011489">
    <property type="entry name" value="EMI_domain"/>
</dbReference>
<accession>A0A553RDY1</accession>
<name>A0A553RDY1_9TELE</name>
<keyword evidence="3" id="KW-0272">Extracellular matrix</keyword>
<comment type="caution">
    <text evidence="9">The sequence shown here is derived from an EMBL/GenBank/DDBJ whole genome shotgun (WGS) entry which is preliminary data.</text>
</comment>
<dbReference type="AlphaFoldDB" id="A0A553RDY1"/>
<sequence length="838" mass="94544">MVLTLALLLALLNSPGCCGELRARDPDLEEDEHVERQEQGRTTVDLPLIHGHHSFLKHPANSAPSLREPPEQRGNWCAHVTQRMVTRAVLCATETNTVKSVKPCPDEDPDCKPPMHRLSTRPMYKQKQMVLSALLWKCCPGYGGHNCLEKGAPLETDVMEDETWTDKSPEEAAIQESSQKQSLTGTLEKIAVSQPLPFLDSSILLGMHQLMSTMMSQIQPVLESFNQTLGNLSSKVEALSLDLQQLKKDQEHNRTISRGEDDSGPLREKLKDGNLQISHMKTQLDAHKEQTARAFQRQQELLMHNLTKIKEAFDNHANQSQEAEVNLRSLNVAVEEVRHAQKKLEETMQIERPVFVGMKESQPTQMSKVWDAITRIDEQTQSDSTQLRRLSEGSDGSARLIQDLQTNILKLGQSLEEVKQRNEVFYVETGLEVEATRVKVLNSLDDLTANLSAHEGQLREIDLDLDNIFILLQRNDSGFGEQTCNCKSITSSLLVLEHEVANLTQLARQYSFELEEVNLERTRAMEIEDLHQGLLILKESLAFEQGKSRSLQDSVYQLQDTLLESQQEIQGLREQGDEVSAEIRGLSATFSSLLNDAVRHSEVLEVLLGEEVLEFTRWSDSQKTELSIPDLLHRVQLMHQKIEAHDRSLTSLWRIQSVKNDMNSDDPVVFSVESTTKSQEINTEEEDVDYSISDFWSLGKEVEQLAGRITVLEEHCNNCTAPPGGPVVELQTDIASLRQNLEDHLRMFQNIFTNTQELVTSSRSLNLDDLWKLLVVFQARQTGIYLLILSLALERGLSLAVLKNSGVTVAFFKQEQGEMTAANRASLLELQRGETVTL</sequence>
<proteinExistence type="predicted"/>
<dbReference type="EMBL" id="SRMA01024451">
    <property type="protein sequence ID" value="TRZ00399.1"/>
    <property type="molecule type" value="Genomic_DNA"/>
</dbReference>
<evidence type="ECO:0000256" key="6">
    <source>
        <dbReference type="SAM" id="Coils"/>
    </source>
</evidence>
<evidence type="ECO:0000313" key="10">
    <source>
        <dbReference type="Proteomes" id="UP000316079"/>
    </source>
</evidence>
<dbReference type="GO" id="GO:0005576">
    <property type="term" value="C:extracellular region"/>
    <property type="evidence" value="ECO:0007669"/>
    <property type="project" value="UniProtKB-SubCell"/>
</dbReference>
<feature type="coiled-coil region" evidence="6">
    <location>
        <begin position="555"/>
        <end position="582"/>
    </location>
</feature>
<reference evidence="9 10" key="1">
    <citation type="journal article" date="2019" name="Sci. Data">
        <title>Hybrid genome assembly and annotation of Danionella translucida.</title>
        <authorList>
            <person name="Kadobianskyi M."/>
            <person name="Schulze L."/>
            <person name="Schuelke M."/>
            <person name="Judkewitz B."/>
        </authorList>
    </citation>
    <scope>NUCLEOTIDE SEQUENCE [LARGE SCALE GENOMIC DNA]</scope>
    <source>
        <strain evidence="9 10">Bolton</strain>
    </source>
</reference>
<dbReference type="PANTHER" id="PTHR15427">
    <property type="entry name" value="EMILIN ELASTIN MICROFIBRIL INTERFACE-LOCATED PROTEIN ELASTIN MICROFIBRIL INTERFACER"/>
    <property type="match status" value="1"/>
</dbReference>
<dbReference type="OrthoDB" id="8963519at2759"/>
<evidence type="ECO:0000256" key="7">
    <source>
        <dbReference type="SAM" id="SignalP"/>
    </source>
</evidence>
<dbReference type="Pfam" id="PF07546">
    <property type="entry name" value="EMI"/>
    <property type="match status" value="1"/>
</dbReference>
<dbReference type="SUPFAM" id="SSF49842">
    <property type="entry name" value="TNF-like"/>
    <property type="match status" value="1"/>
</dbReference>
<comment type="subcellular location">
    <subcellularLocation>
        <location evidence="1">Secreted</location>
        <location evidence="1">Extracellular space</location>
        <location evidence="1">Extracellular matrix</location>
    </subcellularLocation>
</comment>
<organism evidence="9 10">
    <name type="scientific">Danionella cerebrum</name>
    <dbReference type="NCBI Taxonomy" id="2873325"/>
    <lineage>
        <taxon>Eukaryota</taxon>
        <taxon>Metazoa</taxon>
        <taxon>Chordata</taxon>
        <taxon>Craniata</taxon>
        <taxon>Vertebrata</taxon>
        <taxon>Euteleostomi</taxon>
        <taxon>Actinopterygii</taxon>
        <taxon>Neopterygii</taxon>
        <taxon>Teleostei</taxon>
        <taxon>Ostariophysi</taxon>
        <taxon>Cypriniformes</taxon>
        <taxon>Danionidae</taxon>
        <taxon>Danioninae</taxon>
        <taxon>Danionella</taxon>
    </lineage>
</organism>
<evidence type="ECO:0000256" key="5">
    <source>
        <dbReference type="ARBA" id="ARBA00023157"/>
    </source>
</evidence>
<feature type="domain" description="EMI" evidence="8">
    <location>
        <begin position="73"/>
        <end position="149"/>
    </location>
</feature>
<evidence type="ECO:0000256" key="1">
    <source>
        <dbReference type="ARBA" id="ARBA00004498"/>
    </source>
</evidence>
<dbReference type="PROSITE" id="PS51041">
    <property type="entry name" value="EMI"/>
    <property type="match status" value="1"/>
</dbReference>
<feature type="chain" id="PRO_5021848297" description="EMI domain-containing protein" evidence="7">
    <location>
        <begin position="20"/>
        <end position="838"/>
    </location>
</feature>
<dbReference type="PANTHER" id="PTHR15427:SF40">
    <property type="entry name" value="MULTIMERIN-2 PRECURSOR"/>
    <property type="match status" value="1"/>
</dbReference>
<dbReference type="InterPro" id="IPR050392">
    <property type="entry name" value="Collagen/C1q_domain"/>
</dbReference>